<evidence type="ECO:0000313" key="3">
    <source>
        <dbReference type="WBParaSite" id="Pan_g5910.t1"/>
    </source>
</evidence>
<accession>A0A7E4ZZQ9</accession>
<keyword evidence="2" id="KW-1185">Reference proteome</keyword>
<dbReference type="Proteomes" id="UP000492821">
    <property type="component" value="Unassembled WGS sequence"/>
</dbReference>
<evidence type="ECO:0000256" key="1">
    <source>
        <dbReference type="SAM" id="MobiDB-lite"/>
    </source>
</evidence>
<proteinExistence type="predicted"/>
<organism evidence="2 3">
    <name type="scientific">Panagrellus redivivus</name>
    <name type="common">Microworm</name>
    <dbReference type="NCBI Taxonomy" id="6233"/>
    <lineage>
        <taxon>Eukaryota</taxon>
        <taxon>Metazoa</taxon>
        <taxon>Ecdysozoa</taxon>
        <taxon>Nematoda</taxon>
        <taxon>Chromadorea</taxon>
        <taxon>Rhabditida</taxon>
        <taxon>Tylenchina</taxon>
        <taxon>Panagrolaimomorpha</taxon>
        <taxon>Panagrolaimoidea</taxon>
        <taxon>Panagrolaimidae</taxon>
        <taxon>Panagrellus</taxon>
    </lineage>
</organism>
<dbReference type="WBParaSite" id="Pan_g5910.t1">
    <property type="protein sequence ID" value="Pan_g5910.t1"/>
    <property type="gene ID" value="Pan_g5910"/>
</dbReference>
<evidence type="ECO:0000313" key="2">
    <source>
        <dbReference type="Proteomes" id="UP000492821"/>
    </source>
</evidence>
<name>A0A7E4ZZQ9_PANRE</name>
<dbReference type="AlphaFoldDB" id="A0A7E4ZZQ9"/>
<feature type="compositionally biased region" description="Low complexity" evidence="1">
    <location>
        <begin position="31"/>
        <end position="43"/>
    </location>
</feature>
<protein>
    <submittedName>
        <fullName evidence="3">Fibrous sheath-interacting protein 1</fullName>
    </submittedName>
</protein>
<feature type="region of interest" description="Disordered" evidence="1">
    <location>
        <begin position="31"/>
        <end position="57"/>
    </location>
</feature>
<reference evidence="3" key="2">
    <citation type="submission" date="2020-10" db="UniProtKB">
        <authorList>
            <consortium name="WormBaseParasite"/>
        </authorList>
    </citation>
    <scope>IDENTIFICATION</scope>
</reference>
<feature type="region of interest" description="Disordered" evidence="1">
    <location>
        <begin position="77"/>
        <end position="97"/>
    </location>
</feature>
<sequence length="278" mass="30400">MAAVEHNLDDSDASNHPLEDSFAFLNTTSSDDSAVGSSHYSSSGGSGSPNRSTASSRKIDVNELLARLRVEEEIRQRSQNASIATAIGSDEDLDDDSQRLVCPPPSANTSMLDPIVNAFSCLRQKFSAIQSYFFKEHAIKDDTLGFLDGKAPNPSPSATINHVEDTLARLAPVSEDSTIGSYWNTSSSSDDSVSANRTTKSQKINSIQDVQQLLAKLRAEDKACSRRLLLENDESTATAIDSDDDLDDLAYCDRLRDKFATLEARAPSYYHLYFLTKD</sequence>
<reference evidence="2" key="1">
    <citation type="journal article" date="2013" name="Genetics">
        <title>The draft genome and transcriptome of Panagrellus redivivus are shaped by the harsh demands of a free-living lifestyle.</title>
        <authorList>
            <person name="Srinivasan J."/>
            <person name="Dillman A.R."/>
            <person name="Macchietto M.G."/>
            <person name="Heikkinen L."/>
            <person name="Lakso M."/>
            <person name="Fracchia K.M."/>
            <person name="Antoshechkin I."/>
            <person name="Mortazavi A."/>
            <person name="Wong G."/>
            <person name="Sternberg P.W."/>
        </authorList>
    </citation>
    <scope>NUCLEOTIDE SEQUENCE [LARGE SCALE GENOMIC DNA]</scope>
    <source>
        <strain evidence="2">MT8872</strain>
    </source>
</reference>